<comment type="caution">
    <text evidence="2">The sequence shown here is derived from an EMBL/GenBank/DDBJ whole genome shotgun (WGS) entry which is preliminary data.</text>
</comment>
<feature type="region of interest" description="Disordered" evidence="1">
    <location>
        <begin position="52"/>
        <end position="81"/>
    </location>
</feature>
<proteinExistence type="predicted"/>
<organism evidence="2 3">
    <name type="scientific">Phytophthora oleae</name>
    <dbReference type="NCBI Taxonomy" id="2107226"/>
    <lineage>
        <taxon>Eukaryota</taxon>
        <taxon>Sar</taxon>
        <taxon>Stramenopiles</taxon>
        <taxon>Oomycota</taxon>
        <taxon>Peronosporomycetes</taxon>
        <taxon>Peronosporales</taxon>
        <taxon>Peronosporaceae</taxon>
        <taxon>Phytophthora</taxon>
    </lineage>
</organism>
<evidence type="ECO:0008006" key="4">
    <source>
        <dbReference type="Google" id="ProtNLM"/>
    </source>
</evidence>
<keyword evidence="3" id="KW-1185">Reference proteome</keyword>
<dbReference type="Proteomes" id="UP001632037">
    <property type="component" value="Unassembled WGS sequence"/>
</dbReference>
<reference evidence="2 3" key="1">
    <citation type="submission" date="2024-09" db="EMBL/GenBank/DDBJ databases">
        <title>Genome sequencing and assembly of Phytophthora oleae, isolate VK10A, causative agent of rot of olive drupes.</title>
        <authorList>
            <person name="Conti Taguali S."/>
            <person name="Riolo M."/>
            <person name="La Spada F."/>
            <person name="Cacciola S.O."/>
            <person name="Dionisio G."/>
        </authorList>
    </citation>
    <scope>NUCLEOTIDE SEQUENCE [LARGE SCALE GENOMIC DNA]</scope>
    <source>
        <strain evidence="2 3">VK10A</strain>
    </source>
</reference>
<gene>
    <name evidence="2" type="ORF">V7S43_010710</name>
</gene>
<name>A0ABD3FEP6_9STRA</name>
<evidence type="ECO:0000313" key="3">
    <source>
        <dbReference type="Proteomes" id="UP001632037"/>
    </source>
</evidence>
<protein>
    <recommendedName>
        <fullName evidence="4">RxLR effector protein</fullName>
    </recommendedName>
</protein>
<evidence type="ECO:0000256" key="1">
    <source>
        <dbReference type="SAM" id="MobiDB-lite"/>
    </source>
</evidence>
<sequence length="81" mass="9102">MQPTDIANNSVLKFDARRLLGLPPGADLPVGFNDPAQMNLLNILKPTLADKQPDKARERATAVQLQDAATGRRHRLRYRRQ</sequence>
<evidence type="ECO:0000313" key="2">
    <source>
        <dbReference type="EMBL" id="KAL3664387.1"/>
    </source>
</evidence>
<dbReference type="EMBL" id="JBIMZQ010000024">
    <property type="protein sequence ID" value="KAL3664387.1"/>
    <property type="molecule type" value="Genomic_DNA"/>
</dbReference>
<accession>A0ABD3FEP6</accession>
<feature type="compositionally biased region" description="Basic residues" evidence="1">
    <location>
        <begin position="71"/>
        <end position="81"/>
    </location>
</feature>
<dbReference type="AlphaFoldDB" id="A0ABD3FEP6"/>